<reference evidence="2" key="1">
    <citation type="submission" date="2017-09" db="EMBL/GenBank/DDBJ databases">
        <title>Genome evolution observed in wild isolates of Caulobacter crescentus.</title>
        <authorList>
            <person name="Ely B."/>
            <person name="Wilson K."/>
            <person name="Scott D."/>
        </authorList>
    </citation>
    <scope>NUCLEOTIDE SEQUENCE [LARGE SCALE GENOMIC DNA]</scope>
    <source>
        <strain evidence="2">CB13b1a</strain>
    </source>
</reference>
<evidence type="ECO:0000313" key="2">
    <source>
        <dbReference type="Proteomes" id="UP000217311"/>
    </source>
</evidence>
<dbReference type="EMBL" id="CP023315">
    <property type="protein sequence ID" value="ATC34107.1"/>
    <property type="molecule type" value="Genomic_DNA"/>
</dbReference>
<accession>A0A290MPX1</accession>
<dbReference type="RefSeq" id="WP_096053457.1">
    <property type="nucleotide sequence ID" value="NZ_CP023315.3"/>
</dbReference>
<dbReference type="AlphaFoldDB" id="A0A290MPX1"/>
<gene>
    <name evidence="1" type="ORF">CA606_18205</name>
</gene>
<sequence length="139" mass="14826">MPVTAPRQLQILEGLEAALKSALGDIEFARNDFTAADPAEVARVNMFDGDPGPPVEELLGGPKTYRHEIPLEIVPSRIGGVAEIHAIHGRVKAMVKADRFLTGLVDFLDLSEVASVPVPISEAQALETGLASLIAEYTL</sequence>
<dbReference type="Proteomes" id="UP000217311">
    <property type="component" value="Chromosome"/>
</dbReference>
<name>A0A290MPX1_CAUVI</name>
<evidence type="ECO:0000313" key="1">
    <source>
        <dbReference type="EMBL" id="ATC34107.1"/>
    </source>
</evidence>
<protein>
    <submittedName>
        <fullName evidence="1">Uncharacterized protein</fullName>
    </submittedName>
</protein>
<organism evidence="1 2">
    <name type="scientific">Caulobacter vibrioides</name>
    <name type="common">Caulobacter crescentus</name>
    <dbReference type="NCBI Taxonomy" id="155892"/>
    <lineage>
        <taxon>Bacteria</taxon>
        <taxon>Pseudomonadati</taxon>
        <taxon>Pseudomonadota</taxon>
        <taxon>Alphaproteobacteria</taxon>
        <taxon>Caulobacterales</taxon>
        <taxon>Caulobacteraceae</taxon>
        <taxon>Caulobacter</taxon>
    </lineage>
</organism>
<proteinExistence type="predicted"/>